<comment type="subcellular location">
    <subcellularLocation>
        <location evidence="1">Cell membrane</location>
        <topology evidence="1">Multi-pass membrane protein</topology>
    </subcellularLocation>
</comment>
<dbReference type="PANTHER" id="PTHR32243:SF18">
    <property type="entry name" value="INNER MEMBRANE ABC TRANSPORTER PERMEASE PROTEIN YCJP"/>
    <property type="match status" value="1"/>
</dbReference>
<dbReference type="Gene3D" id="1.10.3720.10">
    <property type="entry name" value="MetI-like"/>
    <property type="match status" value="1"/>
</dbReference>
<dbReference type="CDD" id="cd06261">
    <property type="entry name" value="TM_PBP2"/>
    <property type="match status" value="1"/>
</dbReference>
<dbReference type="GO" id="GO:0055085">
    <property type="term" value="P:transmembrane transport"/>
    <property type="evidence" value="ECO:0007669"/>
    <property type="project" value="InterPro"/>
</dbReference>
<feature type="non-terminal residue" evidence="9">
    <location>
        <position position="1"/>
    </location>
</feature>
<evidence type="ECO:0000259" key="8">
    <source>
        <dbReference type="PROSITE" id="PS50928"/>
    </source>
</evidence>
<keyword evidence="5 7" id="KW-1133">Transmembrane helix</keyword>
<dbReference type="PROSITE" id="PS50928">
    <property type="entry name" value="ABC_TM1"/>
    <property type="match status" value="1"/>
</dbReference>
<proteinExistence type="predicted"/>
<keyword evidence="3" id="KW-1003">Cell membrane</keyword>
<protein>
    <recommendedName>
        <fullName evidence="8">ABC transmembrane type-1 domain-containing protein</fullName>
    </recommendedName>
</protein>
<gene>
    <name evidence="9" type="ORF">S01H4_61609</name>
</gene>
<evidence type="ECO:0000256" key="3">
    <source>
        <dbReference type="ARBA" id="ARBA00022475"/>
    </source>
</evidence>
<keyword evidence="2" id="KW-0813">Transport</keyword>
<accession>X1DVQ0</accession>
<dbReference type="InterPro" id="IPR050901">
    <property type="entry name" value="BP-dep_ABC_trans_perm"/>
</dbReference>
<evidence type="ECO:0000313" key="9">
    <source>
        <dbReference type="EMBL" id="GAH12315.1"/>
    </source>
</evidence>
<feature type="transmembrane region" description="Helical" evidence="7">
    <location>
        <begin position="114"/>
        <end position="135"/>
    </location>
</feature>
<dbReference type="AlphaFoldDB" id="X1DVQ0"/>
<dbReference type="InterPro" id="IPR035906">
    <property type="entry name" value="MetI-like_sf"/>
</dbReference>
<evidence type="ECO:0000256" key="7">
    <source>
        <dbReference type="SAM" id="Phobius"/>
    </source>
</evidence>
<dbReference type="GO" id="GO:0005886">
    <property type="term" value="C:plasma membrane"/>
    <property type="evidence" value="ECO:0007669"/>
    <property type="project" value="UniProtKB-SubCell"/>
</dbReference>
<dbReference type="SUPFAM" id="SSF161098">
    <property type="entry name" value="MetI-like"/>
    <property type="match status" value="1"/>
</dbReference>
<name>X1DVQ0_9ZZZZ</name>
<evidence type="ECO:0000256" key="5">
    <source>
        <dbReference type="ARBA" id="ARBA00022989"/>
    </source>
</evidence>
<dbReference type="EMBL" id="BART01036573">
    <property type="protein sequence ID" value="GAH12315.1"/>
    <property type="molecule type" value="Genomic_DNA"/>
</dbReference>
<reference evidence="9" key="1">
    <citation type="journal article" date="2014" name="Front. Microbiol.">
        <title>High frequency of phylogenetically diverse reductive dehalogenase-homologous genes in deep subseafloor sedimentary metagenomes.</title>
        <authorList>
            <person name="Kawai M."/>
            <person name="Futagami T."/>
            <person name="Toyoda A."/>
            <person name="Takaki Y."/>
            <person name="Nishi S."/>
            <person name="Hori S."/>
            <person name="Arai W."/>
            <person name="Tsubouchi T."/>
            <person name="Morono Y."/>
            <person name="Uchiyama I."/>
            <person name="Ito T."/>
            <person name="Fujiyama A."/>
            <person name="Inagaki F."/>
            <person name="Takami H."/>
        </authorList>
    </citation>
    <scope>NUCLEOTIDE SEQUENCE</scope>
    <source>
        <strain evidence="9">Expedition CK06-06</strain>
    </source>
</reference>
<dbReference type="InterPro" id="IPR000515">
    <property type="entry name" value="MetI-like"/>
</dbReference>
<feature type="transmembrane region" description="Helical" evidence="7">
    <location>
        <begin position="69"/>
        <end position="93"/>
    </location>
</feature>
<keyword evidence="6 7" id="KW-0472">Membrane</keyword>
<evidence type="ECO:0000256" key="1">
    <source>
        <dbReference type="ARBA" id="ARBA00004651"/>
    </source>
</evidence>
<evidence type="ECO:0000256" key="2">
    <source>
        <dbReference type="ARBA" id="ARBA00022448"/>
    </source>
</evidence>
<sequence length="150" mass="16625">LIFKKVHLLNTWYGLVIGYTAWLLPIIIWILYSYFKSIPQDLEDAARVDGCSRIGSLFRIALPVSAPGIIASGIVCFMLSIGEFIFALIICTNQTAHTLPVELTLFLSKHGIEYVKITAAAILTLMIPVLLVLIFQKYLVEGLTKGAVKE</sequence>
<keyword evidence="4 7" id="KW-0812">Transmembrane</keyword>
<dbReference type="Pfam" id="PF00528">
    <property type="entry name" value="BPD_transp_1"/>
    <property type="match status" value="1"/>
</dbReference>
<feature type="transmembrane region" description="Helical" evidence="7">
    <location>
        <begin position="12"/>
        <end position="32"/>
    </location>
</feature>
<dbReference type="PANTHER" id="PTHR32243">
    <property type="entry name" value="MALTOSE TRANSPORT SYSTEM PERMEASE-RELATED"/>
    <property type="match status" value="1"/>
</dbReference>
<organism evidence="9">
    <name type="scientific">marine sediment metagenome</name>
    <dbReference type="NCBI Taxonomy" id="412755"/>
    <lineage>
        <taxon>unclassified sequences</taxon>
        <taxon>metagenomes</taxon>
        <taxon>ecological metagenomes</taxon>
    </lineage>
</organism>
<evidence type="ECO:0000256" key="4">
    <source>
        <dbReference type="ARBA" id="ARBA00022692"/>
    </source>
</evidence>
<evidence type="ECO:0000256" key="6">
    <source>
        <dbReference type="ARBA" id="ARBA00023136"/>
    </source>
</evidence>
<feature type="domain" description="ABC transmembrane type-1" evidence="8">
    <location>
        <begin position="1"/>
        <end position="135"/>
    </location>
</feature>
<comment type="caution">
    <text evidence="9">The sequence shown here is derived from an EMBL/GenBank/DDBJ whole genome shotgun (WGS) entry which is preliminary data.</text>
</comment>